<evidence type="ECO:0000313" key="4">
    <source>
        <dbReference type="Proteomes" id="UP000247810"/>
    </source>
</evidence>
<gene>
    <name evidence="3" type="ORF">BO71DRAFT_438377</name>
</gene>
<dbReference type="Gene3D" id="3.30.420.40">
    <property type="match status" value="1"/>
</dbReference>
<evidence type="ECO:0000256" key="2">
    <source>
        <dbReference type="ARBA" id="ARBA00022840"/>
    </source>
</evidence>
<dbReference type="SUPFAM" id="SSF53067">
    <property type="entry name" value="Actin-like ATPase domain"/>
    <property type="match status" value="2"/>
</dbReference>
<dbReference type="GO" id="GO:0005524">
    <property type="term" value="F:ATP binding"/>
    <property type="evidence" value="ECO:0007669"/>
    <property type="project" value="UniProtKB-KW"/>
</dbReference>
<dbReference type="STRING" id="1448320.A0A319E317"/>
<proteinExistence type="predicted"/>
<dbReference type="PANTHER" id="PTHR14187:SF82">
    <property type="entry name" value="FAMILY CHAPERONE, PUTATIVE (AFU_ORTHOLOGUE AFUA_7G08575)-RELATED"/>
    <property type="match status" value="1"/>
</dbReference>
<dbReference type="EMBL" id="KZ825815">
    <property type="protein sequence ID" value="PYH98153.1"/>
    <property type="molecule type" value="Genomic_DNA"/>
</dbReference>
<keyword evidence="4" id="KW-1185">Reference proteome</keyword>
<evidence type="ECO:0000256" key="1">
    <source>
        <dbReference type="ARBA" id="ARBA00022741"/>
    </source>
</evidence>
<accession>A0A319E317</accession>
<reference evidence="3 4" key="1">
    <citation type="submission" date="2018-02" db="EMBL/GenBank/DDBJ databases">
        <title>The genomes of Aspergillus section Nigri reveals drivers in fungal speciation.</title>
        <authorList>
            <consortium name="DOE Joint Genome Institute"/>
            <person name="Vesth T.C."/>
            <person name="Nybo J."/>
            <person name="Theobald S."/>
            <person name="Brandl J."/>
            <person name="Frisvad J.C."/>
            <person name="Nielsen K.F."/>
            <person name="Lyhne E.K."/>
            <person name="Kogle M.E."/>
            <person name="Kuo A."/>
            <person name="Riley R."/>
            <person name="Clum A."/>
            <person name="Nolan M."/>
            <person name="Lipzen A."/>
            <person name="Salamov A."/>
            <person name="Henrissat B."/>
            <person name="Wiebenga A."/>
            <person name="De vries R.P."/>
            <person name="Grigoriev I.V."/>
            <person name="Mortensen U.H."/>
            <person name="Andersen M.R."/>
            <person name="Baker S.E."/>
        </authorList>
    </citation>
    <scope>NUCLEOTIDE SEQUENCE [LARGE SCALE GENOMIC DNA]</scope>
    <source>
        <strain evidence="3 4">CBS 707.79</strain>
    </source>
</reference>
<organism evidence="3 4">
    <name type="scientific">Aspergillus ellipticus CBS 707.79</name>
    <dbReference type="NCBI Taxonomy" id="1448320"/>
    <lineage>
        <taxon>Eukaryota</taxon>
        <taxon>Fungi</taxon>
        <taxon>Dikarya</taxon>
        <taxon>Ascomycota</taxon>
        <taxon>Pezizomycotina</taxon>
        <taxon>Eurotiomycetes</taxon>
        <taxon>Eurotiomycetidae</taxon>
        <taxon>Eurotiales</taxon>
        <taxon>Aspergillaceae</taxon>
        <taxon>Aspergillus</taxon>
        <taxon>Aspergillus subgen. Circumdati</taxon>
    </lineage>
</organism>
<dbReference type="VEuPathDB" id="FungiDB:BO71DRAFT_438377"/>
<dbReference type="Pfam" id="PF00012">
    <property type="entry name" value="HSP70"/>
    <property type="match status" value="1"/>
</dbReference>
<dbReference type="InterPro" id="IPR013126">
    <property type="entry name" value="Hsp_70_fam"/>
</dbReference>
<dbReference type="InterPro" id="IPR043129">
    <property type="entry name" value="ATPase_NBD"/>
</dbReference>
<dbReference type="AlphaFoldDB" id="A0A319E317"/>
<dbReference type="PANTHER" id="PTHR14187">
    <property type="entry name" value="ALPHA KINASE/ELONGATION FACTOR 2 KINASE"/>
    <property type="match status" value="1"/>
</dbReference>
<dbReference type="OrthoDB" id="2963168at2759"/>
<evidence type="ECO:0000313" key="3">
    <source>
        <dbReference type="EMBL" id="PYH98153.1"/>
    </source>
</evidence>
<sequence length="565" mass="63284">MSEEHTSSMAQGPSIVVGVDFGTTFSGIAWAFNESVNEIEVMSTWPGGGNRTSVKAPSIISYGAQNSLWGYQVGPFTDAFRGIKLLLDEHQQTTYPPSLNSKILLQKYKINATQVTADYLQHVVRYAEEVLERRLGVPARAMNIRFVLTVPAVWSDKAKDSTLLAAVKAGISAQDISLVSEPEAAALYSLRAIQPNAIAKNDVFIVCDAGGGTVDLISYQIRELEPLALVEVVKGAGRICGSMLLDQRFERLLEQRMRPNGYATLTDKSKEAALTYWQDRVKPNFTGKFDDDFADVDYFIPIPGAQDDPSVPIEDGFFQLTSEDVTQIFEPIIQDVELLVAEQIKGIEKKQLSPKAILLVGGFGSSEFLFRRLQEANPTVTVMQPPDAWSAVVSGAVHRGLDGNRVESRIARRNYGIEYRTRYIDGVHQPQDKVWDDLEERYDVHGRMSWYIKKYSNLSENKPIKMPFYRAVQTTDTDGLVFIESLMFCNGDQAPEKKSNDTMRLCSLEADLSKIPQELFRKERNSQGVEYFEIHFDLVMIPTSASLLFELEFNGVPYGSVRSKY</sequence>
<dbReference type="Proteomes" id="UP000247810">
    <property type="component" value="Unassembled WGS sequence"/>
</dbReference>
<protein>
    <submittedName>
        <fullName evidence="3">Actin-like ATPase domain-containing protein</fullName>
    </submittedName>
</protein>
<dbReference type="CDD" id="cd10170">
    <property type="entry name" value="ASKHA_NBD_HSP70"/>
    <property type="match status" value="1"/>
</dbReference>
<name>A0A319E317_9EURO</name>
<keyword evidence="1" id="KW-0547">Nucleotide-binding</keyword>
<keyword evidence="2" id="KW-0067">ATP-binding</keyword>
<dbReference type="GO" id="GO:0140662">
    <property type="term" value="F:ATP-dependent protein folding chaperone"/>
    <property type="evidence" value="ECO:0007669"/>
    <property type="project" value="InterPro"/>
</dbReference>